<dbReference type="Gene3D" id="2.60.40.10">
    <property type="entry name" value="Immunoglobulins"/>
    <property type="match status" value="3"/>
</dbReference>
<keyword evidence="1 4" id="KW-0732">Signal</keyword>
<dbReference type="FunCoup" id="A0A151ZHD4">
    <property type="interactions" value="14"/>
</dbReference>
<dbReference type="Pfam" id="PF01833">
    <property type="entry name" value="TIG"/>
    <property type="match status" value="2"/>
</dbReference>
<evidence type="ECO:0000256" key="4">
    <source>
        <dbReference type="SAM" id="SignalP"/>
    </source>
</evidence>
<gene>
    <name evidence="6" type="ORF">DLAC_06056</name>
</gene>
<dbReference type="CDD" id="cd00102">
    <property type="entry name" value="IPT"/>
    <property type="match status" value="1"/>
</dbReference>
<protein>
    <submittedName>
        <fullName evidence="6">Immunoglobulin E-set domain-containing protein</fullName>
    </submittedName>
</protein>
<dbReference type="EMBL" id="LODT01000028">
    <property type="protein sequence ID" value="KYQ93376.1"/>
    <property type="molecule type" value="Genomic_DNA"/>
</dbReference>
<keyword evidence="3" id="KW-1133">Transmembrane helix</keyword>
<evidence type="ECO:0000313" key="7">
    <source>
        <dbReference type="Proteomes" id="UP000076078"/>
    </source>
</evidence>
<feature type="chain" id="PRO_5007593395" evidence="4">
    <location>
        <begin position="20"/>
        <end position="858"/>
    </location>
</feature>
<evidence type="ECO:0000259" key="5">
    <source>
        <dbReference type="Pfam" id="PF01833"/>
    </source>
</evidence>
<dbReference type="Proteomes" id="UP000076078">
    <property type="component" value="Unassembled WGS sequence"/>
</dbReference>
<dbReference type="InterPro" id="IPR013783">
    <property type="entry name" value="Ig-like_fold"/>
</dbReference>
<sequence length="858" mass="92292">MKLFLIFIIIYIIFSVVNCDFIGEPSTSTNKVKISLDSDVKAKEVLALNTSQIYVSSTNLTNEFFACYIPISDSLWSQYLKATQEDNTILYGSVWFPMIATSVSQPATYNGIVTITGKNMKTFLPSDRSFIQNSNELPLSSINVLSNTQITAKVLPGAGKFTLKVEDDCILKTENQVGTVATFTVQYQSPIIQTVSQSENILNINGLNFGPSSGFLNLKIDGVAVDNSLVTISATHNMISFDVTKYVQTTKSIVIDLSVGGNSIAAPYTAQIKPYITTMNSVPTKGGNLTIVGQFLNTKKQDGVTASTVEVLVNNNIKCNSPFNPVAGDNTMMVCQLQAGDGEDLPVKVTIDTISNDIVNSPKFTYGIPKITSVRYDAATDKVVVEGESVGTPGKTTNVLFNNLTISSTTSDYDSISFQAPHTTLNGMVQLVISDKRKSGLSMVKFIPMLKSISTSPTVGGVVTIQGPYLSTRSFEGEIQEITIHDKNQPTLVFKDCFDSASIKSTVDGSAILCTVSPGVGKDYKVEAILEGAVSQNNVSFSYLPPTLSQSKQNVTKGNVYGDNLGPVGTKVSVVFNNQTIDGVVNSESIIEFEIPPLDKSGSLYVIVASQNSNSTTIDIIPNIGGFSAVETKGGIVSVYGGFFYHTDSSVISVKVGDLQCTNAKVVGGENRIIECELPAGTGKGKDIKVTIDNLEVVNPNAIKFQYAAPTVIDYTSVNRDGGQVTLQGTSFGIPLSVKIGDRVCEDALLVDTTMIECTLPKWDIDEDDVPTLPLDIYVECDSLSSTTNMFVYKSKSNRVKWLVPAIVVPVVVGSATIAAVSYILYKKKQKVKEFQLKLSPSTKPTPHANNPSINITA</sequence>
<dbReference type="AlphaFoldDB" id="A0A151ZHD4"/>
<organism evidence="6 7">
    <name type="scientific">Tieghemostelium lacteum</name>
    <name type="common">Slime mold</name>
    <name type="synonym">Dictyostelium lacteum</name>
    <dbReference type="NCBI Taxonomy" id="361077"/>
    <lineage>
        <taxon>Eukaryota</taxon>
        <taxon>Amoebozoa</taxon>
        <taxon>Evosea</taxon>
        <taxon>Eumycetozoa</taxon>
        <taxon>Dictyostelia</taxon>
        <taxon>Dictyosteliales</taxon>
        <taxon>Raperosteliaceae</taxon>
        <taxon>Tieghemostelium</taxon>
    </lineage>
</organism>
<comment type="caution">
    <text evidence="6">The sequence shown here is derived from an EMBL/GenBank/DDBJ whole genome shotgun (WGS) entry which is preliminary data.</text>
</comment>
<name>A0A151ZHD4_TIELA</name>
<evidence type="ECO:0000256" key="3">
    <source>
        <dbReference type="SAM" id="Phobius"/>
    </source>
</evidence>
<keyword evidence="3" id="KW-0472">Membrane</keyword>
<evidence type="ECO:0000256" key="1">
    <source>
        <dbReference type="ARBA" id="ARBA00022729"/>
    </source>
</evidence>
<dbReference type="InterPro" id="IPR014756">
    <property type="entry name" value="Ig_E-set"/>
</dbReference>
<dbReference type="OMA" id="ATHNMIS"/>
<evidence type="ECO:0000313" key="6">
    <source>
        <dbReference type="EMBL" id="KYQ93376.1"/>
    </source>
</evidence>
<dbReference type="InParanoid" id="A0A151ZHD4"/>
<keyword evidence="7" id="KW-1185">Reference proteome</keyword>
<evidence type="ECO:0000256" key="2">
    <source>
        <dbReference type="ARBA" id="ARBA00023180"/>
    </source>
</evidence>
<accession>A0A151ZHD4</accession>
<proteinExistence type="predicted"/>
<feature type="domain" description="IPT/TIG" evidence="5">
    <location>
        <begin position="275"/>
        <end position="366"/>
    </location>
</feature>
<dbReference type="PANTHER" id="PTHR31341">
    <property type="entry name" value="IPT/TIG DOMAIN-CONTAINING PROTEIN-RELATED-RELATED"/>
    <property type="match status" value="1"/>
</dbReference>
<feature type="signal peptide" evidence="4">
    <location>
        <begin position="1"/>
        <end position="19"/>
    </location>
</feature>
<dbReference type="InterPro" id="IPR052014">
    <property type="entry name" value="Dictyostelium_Tiger"/>
</dbReference>
<dbReference type="SUPFAM" id="SSF81296">
    <property type="entry name" value="E set domains"/>
    <property type="match status" value="2"/>
</dbReference>
<feature type="domain" description="IPT/TIG" evidence="5">
    <location>
        <begin position="633"/>
        <end position="707"/>
    </location>
</feature>
<dbReference type="OrthoDB" id="20300at2759"/>
<feature type="transmembrane region" description="Helical" evidence="3">
    <location>
        <begin position="802"/>
        <end position="826"/>
    </location>
</feature>
<reference evidence="6 7" key="1">
    <citation type="submission" date="2015-12" db="EMBL/GenBank/DDBJ databases">
        <title>Dictyostelia acquired genes for synthesis and detection of signals that induce cell-type specialization by lateral gene transfer from prokaryotes.</title>
        <authorList>
            <person name="Gloeckner G."/>
            <person name="Schaap P."/>
        </authorList>
    </citation>
    <scope>NUCLEOTIDE SEQUENCE [LARGE SCALE GENOMIC DNA]</scope>
    <source>
        <strain evidence="6 7">TK</strain>
    </source>
</reference>
<keyword evidence="2" id="KW-0325">Glycoprotein</keyword>
<keyword evidence="3" id="KW-0812">Transmembrane</keyword>
<dbReference type="InterPro" id="IPR002909">
    <property type="entry name" value="IPT_dom"/>
</dbReference>